<dbReference type="OrthoDB" id="1685790at2759"/>
<name>A0A5N6LSP5_9ASTR</name>
<sequence>MAGGDIHPFLCFEEGSDQALKLASIQHKPLLEARTIDWDVLEKLGETERATALLPDPWRRFFAIKHPQYRVLVLEFCSTFQFDHQAKTLTDEKAITFRLGGKSHNMSIARLGKLMDIYKENELRKNLFKKGLRSLEGTASHELWAEIGTGIYRPKATKRTQMKDPLHRYIHRAISNTISARGFSTGVVSAKDMFFLFCLIRNQPCNLAFSLAQFFSTCFGRTHKSPIVGGSYITQLAISLDVLNAEIRDTLESSHPTDLIGTLMVQSMKLARYERGLDWHWLDSEGKRWIPGAADAGSEDGMNDEDLSESEPEGNTAPPPPSMDLETRINQIVLTQQSMLQTQQSMWAYIQWMVQVQQQAAQEAGYVPPPLPVLPHQPPGVSVQHPPNNDMED</sequence>
<dbReference type="EMBL" id="SZYD01000018">
    <property type="protein sequence ID" value="KAD2804614.1"/>
    <property type="molecule type" value="Genomic_DNA"/>
</dbReference>
<keyword evidence="4" id="KW-1185">Reference proteome</keyword>
<evidence type="ECO:0000256" key="1">
    <source>
        <dbReference type="SAM" id="MobiDB-lite"/>
    </source>
</evidence>
<feature type="region of interest" description="Disordered" evidence="1">
    <location>
        <begin position="292"/>
        <end position="324"/>
    </location>
</feature>
<dbReference type="Proteomes" id="UP000326396">
    <property type="component" value="Linkage Group LG8"/>
</dbReference>
<evidence type="ECO:0000313" key="4">
    <source>
        <dbReference type="Proteomes" id="UP000326396"/>
    </source>
</evidence>
<evidence type="ECO:0000313" key="3">
    <source>
        <dbReference type="EMBL" id="KAD2804614.1"/>
    </source>
</evidence>
<gene>
    <name evidence="3" type="ORF">E3N88_37991</name>
</gene>
<evidence type="ECO:0000259" key="2">
    <source>
        <dbReference type="Pfam" id="PF03078"/>
    </source>
</evidence>
<feature type="domain" description="Arabidopsis retrotransposon Orf1 C-terminal" evidence="2">
    <location>
        <begin position="58"/>
        <end position="197"/>
    </location>
</feature>
<organism evidence="3 4">
    <name type="scientific">Mikania micrantha</name>
    <name type="common">bitter vine</name>
    <dbReference type="NCBI Taxonomy" id="192012"/>
    <lineage>
        <taxon>Eukaryota</taxon>
        <taxon>Viridiplantae</taxon>
        <taxon>Streptophyta</taxon>
        <taxon>Embryophyta</taxon>
        <taxon>Tracheophyta</taxon>
        <taxon>Spermatophyta</taxon>
        <taxon>Magnoliopsida</taxon>
        <taxon>eudicotyledons</taxon>
        <taxon>Gunneridae</taxon>
        <taxon>Pentapetalae</taxon>
        <taxon>asterids</taxon>
        <taxon>campanulids</taxon>
        <taxon>Asterales</taxon>
        <taxon>Asteraceae</taxon>
        <taxon>Asteroideae</taxon>
        <taxon>Heliantheae alliance</taxon>
        <taxon>Eupatorieae</taxon>
        <taxon>Mikania</taxon>
    </lineage>
</organism>
<comment type="caution">
    <text evidence="3">The sequence shown here is derived from an EMBL/GenBank/DDBJ whole genome shotgun (WGS) entry which is preliminary data.</text>
</comment>
<dbReference type="AlphaFoldDB" id="A0A5N6LSP5"/>
<accession>A0A5N6LSP5</accession>
<dbReference type="InterPro" id="IPR004312">
    <property type="entry name" value="ATHILA_Orf1_C"/>
</dbReference>
<feature type="compositionally biased region" description="Acidic residues" evidence="1">
    <location>
        <begin position="297"/>
        <end position="312"/>
    </location>
</feature>
<reference evidence="3 4" key="1">
    <citation type="submission" date="2019-05" db="EMBL/GenBank/DDBJ databases">
        <title>Mikania micrantha, genome provides insights into the molecular mechanism of rapid growth.</title>
        <authorList>
            <person name="Liu B."/>
        </authorList>
    </citation>
    <scope>NUCLEOTIDE SEQUENCE [LARGE SCALE GENOMIC DNA]</scope>
    <source>
        <strain evidence="3">NLD-2019</strain>
        <tissue evidence="3">Leaf</tissue>
    </source>
</reference>
<dbReference type="Pfam" id="PF03078">
    <property type="entry name" value="ATHILA"/>
    <property type="match status" value="1"/>
</dbReference>
<proteinExistence type="predicted"/>
<protein>
    <recommendedName>
        <fullName evidence="2">Arabidopsis retrotransposon Orf1 C-terminal domain-containing protein</fullName>
    </recommendedName>
</protein>
<feature type="region of interest" description="Disordered" evidence="1">
    <location>
        <begin position="369"/>
        <end position="393"/>
    </location>
</feature>
<feature type="compositionally biased region" description="Pro residues" evidence="1">
    <location>
        <begin position="369"/>
        <end position="378"/>
    </location>
</feature>